<dbReference type="OrthoDB" id="10008994at2"/>
<keyword evidence="1" id="KW-1133">Transmembrane helix</keyword>
<dbReference type="KEGG" id="cgc:Cyagr_2359"/>
<evidence type="ECO:0000256" key="1">
    <source>
        <dbReference type="SAM" id="Phobius"/>
    </source>
</evidence>
<evidence type="ECO:0000313" key="3">
    <source>
        <dbReference type="Proteomes" id="UP000010388"/>
    </source>
</evidence>
<reference evidence="3" key="1">
    <citation type="journal article" date="2013" name="Proc. Natl. Acad. Sci. U.S.A.">
        <title>Improving the coverage of the cyanobacterial phylum using diversity-driven genome sequencing.</title>
        <authorList>
            <person name="Shih P.M."/>
            <person name="Wu D."/>
            <person name="Latifi A."/>
            <person name="Axen S.D."/>
            <person name="Fewer D.P."/>
            <person name="Talla E."/>
            <person name="Calteau A."/>
            <person name="Cai F."/>
            <person name="Tandeau de Marsac N."/>
            <person name="Rippka R."/>
            <person name="Herdman M."/>
            <person name="Sivonen K."/>
            <person name="Coursin T."/>
            <person name="Laurent T."/>
            <person name="Goodwin L."/>
            <person name="Nolan M."/>
            <person name="Davenport K.W."/>
            <person name="Han C.S."/>
            <person name="Rubin E.M."/>
            <person name="Eisen J.A."/>
            <person name="Woyke T."/>
            <person name="Gugger M."/>
            <person name="Kerfeld C.A."/>
        </authorList>
    </citation>
    <scope>NUCLEOTIDE SEQUENCE [LARGE SCALE GENOMIC DNA]</scope>
    <source>
        <strain evidence="3">ATCC 27147 / PCC 6307</strain>
    </source>
</reference>
<protein>
    <submittedName>
        <fullName evidence="2">Uncharacterized protein</fullName>
    </submittedName>
</protein>
<sequence length="120" mass="12780">MLTCALLAFLGLQTRRRCGQLLAVTLLAGSMVVGVSDSPLPRALRVVALSITPGGSPLPDPLEACGHPFGNLTYLCGYAGYPQLLWAIGSDLLPSLVVGVFAFRLLFGDAARRFFRTTSR</sequence>
<keyword evidence="1" id="KW-0812">Transmembrane</keyword>
<proteinExistence type="predicted"/>
<organism evidence="2 3">
    <name type="scientific">Cyanobium gracile (strain ATCC 27147 / PCC 6307)</name>
    <dbReference type="NCBI Taxonomy" id="292564"/>
    <lineage>
        <taxon>Bacteria</taxon>
        <taxon>Bacillati</taxon>
        <taxon>Cyanobacteriota</taxon>
        <taxon>Cyanophyceae</taxon>
        <taxon>Synechococcales</taxon>
        <taxon>Prochlorococcaceae</taxon>
        <taxon>Cyanobium</taxon>
    </lineage>
</organism>
<name>K9P9S1_CYAGP</name>
<gene>
    <name evidence="2" type="ordered locus">Cyagr_2359</name>
</gene>
<dbReference type="AlphaFoldDB" id="K9P9S1"/>
<dbReference type="STRING" id="292564.Cyagr_2359"/>
<dbReference type="EMBL" id="CP003495">
    <property type="protein sequence ID" value="AFY29466.1"/>
    <property type="molecule type" value="Genomic_DNA"/>
</dbReference>
<dbReference type="Proteomes" id="UP000010388">
    <property type="component" value="Chromosome"/>
</dbReference>
<accession>K9P9S1</accession>
<feature type="transmembrane region" description="Helical" evidence="1">
    <location>
        <begin position="84"/>
        <end position="107"/>
    </location>
</feature>
<keyword evidence="1" id="KW-0472">Membrane</keyword>
<evidence type="ECO:0000313" key="2">
    <source>
        <dbReference type="EMBL" id="AFY29466.1"/>
    </source>
</evidence>
<dbReference type="RefSeq" id="WP_015109906.1">
    <property type="nucleotide sequence ID" value="NC_019675.1"/>
</dbReference>
<dbReference type="HOGENOM" id="CLU_2045792_0_0_3"/>